<keyword evidence="3" id="KW-1185">Reference proteome</keyword>
<evidence type="ECO:0000313" key="2">
    <source>
        <dbReference type="EMBL" id="KAH3887901.1"/>
    </source>
</evidence>
<name>A0A9D4N4K3_DREPO</name>
<reference evidence="2" key="2">
    <citation type="submission" date="2020-11" db="EMBL/GenBank/DDBJ databases">
        <authorList>
            <person name="McCartney M.A."/>
            <person name="Auch B."/>
            <person name="Kono T."/>
            <person name="Mallez S."/>
            <person name="Becker A."/>
            <person name="Gohl D.M."/>
            <person name="Silverstein K.A.T."/>
            <person name="Koren S."/>
            <person name="Bechman K.B."/>
            <person name="Herman A."/>
            <person name="Abrahante J.E."/>
            <person name="Garbe J."/>
        </authorList>
    </citation>
    <scope>NUCLEOTIDE SEQUENCE</scope>
    <source>
        <strain evidence="2">Duluth1</strain>
        <tissue evidence="2">Whole animal</tissue>
    </source>
</reference>
<feature type="compositionally biased region" description="Basic and acidic residues" evidence="1">
    <location>
        <begin position="1"/>
        <end position="14"/>
    </location>
</feature>
<comment type="caution">
    <text evidence="2">The sequence shown here is derived from an EMBL/GenBank/DDBJ whole genome shotgun (WGS) entry which is preliminary data.</text>
</comment>
<gene>
    <name evidence="2" type="ORF">DPMN_011923</name>
</gene>
<feature type="compositionally biased region" description="Polar residues" evidence="1">
    <location>
        <begin position="34"/>
        <end position="58"/>
    </location>
</feature>
<accession>A0A9D4N4K3</accession>
<reference evidence="2" key="1">
    <citation type="journal article" date="2019" name="bioRxiv">
        <title>The Genome of the Zebra Mussel, Dreissena polymorpha: A Resource for Invasive Species Research.</title>
        <authorList>
            <person name="McCartney M.A."/>
            <person name="Auch B."/>
            <person name="Kono T."/>
            <person name="Mallez S."/>
            <person name="Zhang Y."/>
            <person name="Obille A."/>
            <person name="Becker A."/>
            <person name="Abrahante J.E."/>
            <person name="Garbe J."/>
            <person name="Badalamenti J.P."/>
            <person name="Herman A."/>
            <person name="Mangelson H."/>
            <person name="Liachko I."/>
            <person name="Sullivan S."/>
            <person name="Sone E.D."/>
            <person name="Koren S."/>
            <person name="Silverstein K.A.T."/>
            <person name="Beckman K.B."/>
            <person name="Gohl D.M."/>
        </authorList>
    </citation>
    <scope>NUCLEOTIDE SEQUENCE</scope>
    <source>
        <strain evidence="2">Duluth1</strain>
        <tissue evidence="2">Whole animal</tissue>
    </source>
</reference>
<dbReference type="EMBL" id="JAIWYP010000001">
    <property type="protein sequence ID" value="KAH3887901.1"/>
    <property type="molecule type" value="Genomic_DNA"/>
</dbReference>
<sequence length="58" mass="6516">EQKINGVDIGDREVTGSIPTTGAFPPKKRPRQRLYNSRPSMKISQNKGSGYETTMDYN</sequence>
<dbReference type="AlphaFoldDB" id="A0A9D4N4K3"/>
<evidence type="ECO:0000313" key="3">
    <source>
        <dbReference type="Proteomes" id="UP000828390"/>
    </source>
</evidence>
<feature type="region of interest" description="Disordered" evidence="1">
    <location>
        <begin position="1"/>
        <end position="58"/>
    </location>
</feature>
<feature type="non-terminal residue" evidence="2">
    <location>
        <position position="1"/>
    </location>
</feature>
<protein>
    <submittedName>
        <fullName evidence="2">Uncharacterized protein</fullName>
    </submittedName>
</protein>
<evidence type="ECO:0000256" key="1">
    <source>
        <dbReference type="SAM" id="MobiDB-lite"/>
    </source>
</evidence>
<organism evidence="2 3">
    <name type="scientific">Dreissena polymorpha</name>
    <name type="common">Zebra mussel</name>
    <name type="synonym">Mytilus polymorpha</name>
    <dbReference type="NCBI Taxonomy" id="45954"/>
    <lineage>
        <taxon>Eukaryota</taxon>
        <taxon>Metazoa</taxon>
        <taxon>Spiralia</taxon>
        <taxon>Lophotrochozoa</taxon>
        <taxon>Mollusca</taxon>
        <taxon>Bivalvia</taxon>
        <taxon>Autobranchia</taxon>
        <taxon>Heteroconchia</taxon>
        <taxon>Euheterodonta</taxon>
        <taxon>Imparidentia</taxon>
        <taxon>Neoheterodontei</taxon>
        <taxon>Myida</taxon>
        <taxon>Dreissenoidea</taxon>
        <taxon>Dreissenidae</taxon>
        <taxon>Dreissena</taxon>
    </lineage>
</organism>
<dbReference type="Proteomes" id="UP000828390">
    <property type="component" value="Unassembled WGS sequence"/>
</dbReference>
<proteinExistence type="predicted"/>